<organism evidence="1 2">
    <name type="scientific">Phaeobacter inhibens</name>
    <dbReference type="NCBI Taxonomy" id="221822"/>
    <lineage>
        <taxon>Bacteria</taxon>
        <taxon>Pseudomonadati</taxon>
        <taxon>Pseudomonadota</taxon>
        <taxon>Alphaproteobacteria</taxon>
        <taxon>Rhodobacterales</taxon>
        <taxon>Roseobacteraceae</taxon>
        <taxon>Phaeobacter</taxon>
    </lineage>
</organism>
<accession>A0A2I7KAV9</accession>
<dbReference type="Proteomes" id="UP000236447">
    <property type="component" value="Chromosome"/>
</dbReference>
<evidence type="ECO:0000313" key="1">
    <source>
        <dbReference type="EMBL" id="AUQ99713.1"/>
    </source>
</evidence>
<dbReference type="EMBL" id="CP010725">
    <property type="protein sequence ID" value="AUQ99713.1"/>
    <property type="molecule type" value="Genomic_DNA"/>
</dbReference>
<reference evidence="1 2" key="1">
    <citation type="journal article" date="2017" name="Front. Microbiol.">
        <title>Phaeobacter piscinae sp. nov., a species of the Roseobacter group and potential aquaculture probiont.</title>
        <authorList>
            <person name="Sonnenschein E.C."/>
            <person name="Phippen C.B.W."/>
            <person name="Nielsen K.F."/>
            <person name="Mateiu R.V."/>
            <person name="Melchiorsen J."/>
            <person name="Gram L."/>
            <person name="Overmann J."/>
            <person name="Freese H.M."/>
        </authorList>
    </citation>
    <scope>NUCLEOTIDE SEQUENCE [LARGE SCALE GENOMIC DNA]</scope>
    <source>
        <strain evidence="1 2">P88</strain>
    </source>
</reference>
<gene>
    <name evidence="1" type="ORF">PhaeoP88_02358</name>
</gene>
<protein>
    <submittedName>
        <fullName evidence="1">Uncharacterized protein</fullName>
    </submittedName>
</protein>
<name>A0A2I7KAV9_9RHOB</name>
<proteinExistence type="predicted"/>
<sequence>MLCKARFLRFGNPGATRSISQSRRRLLNGGF</sequence>
<dbReference type="AlphaFoldDB" id="A0A2I7KAV9"/>
<reference evidence="1 2" key="2">
    <citation type="journal article" date="2017" name="Genome Biol. Evol.">
        <title>Trajectories and Drivers of Genome Evolution in Surface-Associated Marine Phaeobacter.</title>
        <authorList>
            <person name="Freese H.M."/>
            <person name="Sikorski J."/>
            <person name="Bunk B."/>
            <person name="Scheuner C."/>
            <person name="Meier-Kolthoff J.P."/>
            <person name="Sproer C."/>
            <person name="Gram L."/>
            <person name="Overmann J."/>
        </authorList>
    </citation>
    <scope>NUCLEOTIDE SEQUENCE [LARGE SCALE GENOMIC DNA]</scope>
    <source>
        <strain evidence="1 2">P88</strain>
    </source>
</reference>
<evidence type="ECO:0000313" key="2">
    <source>
        <dbReference type="Proteomes" id="UP000236447"/>
    </source>
</evidence>